<evidence type="ECO:0000256" key="10">
    <source>
        <dbReference type="ARBA" id="ARBA00053664"/>
    </source>
</evidence>
<dbReference type="FunFam" id="3.30.930.10:FF:000065">
    <property type="entry name" value="Proline--tRNA ligase"/>
    <property type="match status" value="1"/>
</dbReference>
<evidence type="ECO:0000256" key="9">
    <source>
        <dbReference type="ARBA" id="ARBA00047671"/>
    </source>
</evidence>
<dbReference type="Pfam" id="PF03129">
    <property type="entry name" value="HGTP_anticodon"/>
    <property type="match status" value="1"/>
</dbReference>
<dbReference type="InterPro" id="IPR004500">
    <property type="entry name" value="Pro-tRNA-synth_IIa_bac-type"/>
</dbReference>
<dbReference type="GO" id="GO:0016740">
    <property type="term" value="F:transferase activity"/>
    <property type="evidence" value="ECO:0007669"/>
    <property type="project" value="UniProtKB-ARBA"/>
</dbReference>
<dbReference type="CDD" id="cd00861">
    <property type="entry name" value="ProRS_anticodon_short"/>
    <property type="match status" value="1"/>
</dbReference>
<dbReference type="EC" id="6.1.1.15" evidence="12"/>
<dbReference type="RefSeq" id="WP_002297401.1">
    <property type="nucleotide sequence ID" value="NZ_CAACYB010000001.1"/>
</dbReference>
<dbReference type="EMBL" id="LRHK01000001">
    <property type="protein sequence ID" value="KWX18961.1"/>
    <property type="molecule type" value="Genomic_DNA"/>
</dbReference>
<keyword evidence="6 12" id="KW-0067">ATP-binding</keyword>
<dbReference type="NCBIfam" id="TIGR00409">
    <property type="entry name" value="proS_fam_II"/>
    <property type="match status" value="1"/>
</dbReference>
<keyword evidence="8 12" id="KW-0030">Aminoacyl-tRNA synthetase</keyword>
<organism evidence="14 18">
    <name type="scientific">Enterococcus faecium</name>
    <name type="common">Streptococcus faecium</name>
    <dbReference type="NCBI Taxonomy" id="1352"/>
    <lineage>
        <taxon>Bacteria</taxon>
        <taxon>Bacillati</taxon>
        <taxon>Bacillota</taxon>
        <taxon>Bacilli</taxon>
        <taxon>Lactobacillales</taxon>
        <taxon>Enterococcaceae</taxon>
        <taxon>Enterococcus</taxon>
    </lineage>
</organism>
<dbReference type="Gene3D" id="3.30.930.10">
    <property type="entry name" value="Bira Bifunctional Protein, Domain 2"/>
    <property type="match status" value="2"/>
</dbReference>
<dbReference type="PATRIC" id="fig|1352.771.peg.1061"/>
<dbReference type="InterPro" id="IPR045864">
    <property type="entry name" value="aa-tRNA-synth_II/BPL/LPL"/>
</dbReference>
<comment type="catalytic activity">
    <reaction evidence="9 12">
        <text>tRNA(Pro) + L-proline + ATP = L-prolyl-tRNA(Pro) + AMP + diphosphate</text>
        <dbReference type="Rhea" id="RHEA:14305"/>
        <dbReference type="Rhea" id="RHEA-COMP:9700"/>
        <dbReference type="Rhea" id="RHEA-COMP:9702"/>
        <dbReference type="ChEBI" id="CHEBI:30616"/>
        <dbReference type="ChEBI" id="CHEBI:33019"/>
        <dbReference type="ChEBI" id="CHEBI:60039"/>
        <dbReference type="ChEBI" id="CHEBI:78442"/>
        <dbReference type="ChEBI" id="CHEBI:78532"/>
        <dbReference type="ChEBI" id="CHEBI:456215"/>
        <dbReference type="EC" id="6.1.1.15"/>
    </reaction>
</comment>
<dbReference type="PRINTS" id="PR01046">
    <property type="entry name" value="TRNASYNTHPRO"/>
</dbReference>
<dbReference type="PANTHER" id="PTHR42753:SF2">
    <property type="entry name" value="PROLINE--TRNA LIGASE"/>
    <property type="match status" value="1"/>
</dbReference>
<evidence type="ECO:0000256" key="8">
    <source>
        <dbReference type="ARBA" id="ARBA00023146"/>
    </source>
</evidence>
<gene>
    <name evidence="12" type="primary">proS</name>
    <name evidence="16" type="ORF">A5804_001101</name>
    <name evidence="14" type="ORF">AWT83_10960</name>
    <name evidence="17" type="ORF">EB12_00656</name>
    <name evidence="15" type="ORF">M3X98_02595</name>
</gene>
<keyword evidence="4 12" id="KW-0436">Ligase</keyword>
<reference evidence="17 20" key="1">
    <citation type="submission" date="2015-06" db="EMBL/GenBank/DDBJ databases">
        <title>The Genome Sequence of Enterococcus faecium 131EA1.</title>
        <authorList>
            <consortium name="The Broad Institute Genomics Platform"/>
            <consortium name="The Broad Institute Genome Sequencing Center for Infectious Disease"/>
            <person name="Earl A.M."/>
            <person name="Van Tyne D."/>
            <person name="Lebreton F."/>
            <person name="Saavedra J.T."/>
            <person name="Gilmore M.S."/>
            <person name="Manson Mcguire A."/>
            <person name="Clock S."/>
            <person name="Crupain M."/>
            <person name="Rangan U."/>
            <person name="Young S."/>
            <person name="Abouelleil A."/>
            <person name="Cao P."/>
            <person name="Chapman S.B."/>
            <person name="Griggs A."/>
            <person name="Priest M."/>
            <person name="Shea T."/>
            <person name="Wortman J."/>
            <person name="Nusbaum C."/>
            <person name="Birren B."/>
        </authorList>
    </citation>
    <scope>NUCLEOTIDE SEQUENCE [LARGE SCALE GENOMIC DNA]</scope>
    <source>
        <strain evidence="17 20">131EA1</strain>
    </source>
</reference>
<evidence type="ECO:0000256" key="2">
    <source>
        <dbReference type="ARBA" id="ARBA00011738"/>
    </source>
</evidence>
<dbReference type="FunFam" id="3.30.930.10:FF:000043">
    <property type="entry name" value="Proline--tRNA ligase"/>
    <property type="match status" value="1"/>
</dbReference>
<evidence type="ECO:0000256" key="11">
    <source>
        <dbReference type="ARBA" id="ARBA00060755"/>
    </source>
</evidence>
<dbReference type="InterPro" id="IPR050062">
    <property type="entry name" value="Pro-tRNA_synthetase"/>
</dbReference>
<dbReference type="GO" id="GO:0006433">
    <property type="term" value="P:prolyl-tRNA aminoacylation"/>
    <property type="evidence" value="ECO:0007669"/>
    <property type="project" value="UniProtKB-UniRule"/>
</dbReference>
<dbReference type="FunFam" id="3.40.50.800:FF:000011">
    <property type="entry name" value="Proline--tRNA ligase"/>
    <property type="match status" value="1"/>
</dbReference>
<dbReference type="Proteomes" id="UP000070452">
    <property type="component" value="Unassembled WGS sequence"/>
</dbReference>
<dbReference type="InterPro" id="IPR007214">
    <property type="entry name" value="YbaK/aa-tRNA-synth-assoc-dom"/>
</dbReference>
<dbReference type="InterPro" id="IPR036621">
    <property type="entry name" value="Anticodon-bd_dom_sf"/>
</dbReference>
<evidence type="ECO:0000313" key="17">
    <source>
        <dbReference type="EMBL" id="RBS34202.1"/>
    </source>
</evidence>
<keyword evidence="5 12" id="KW-0547">Nucleotide-binding</keyword>
<evidence type="ECO:0000256" key="7">
    <source>
        <dbReference type="ARBA" id="ARBA00022917"/>
    </source>
</evidence>
<protein>
    <recommendedName>
        <fullName evidence="12">Proline--tRNA ligase</fullName>
        <ecNumber evidence="12">6.1.1.15</ecNumber>
    </recommendedName>
    <alternativeName>
        <fullName evidence="12">Prolyl-tRNA synthetase</fullName>
        <shortName evidence="12">ProRS</shortName>
    </alternativeName>
</protein>
<evidence type="ECO:0000256" key="4">
    <source>
        <dbReference type="ARBA" id="ARBA00022598"/>
    </source>
</evidence>
<dbReference type="CDD" id="cd04334">
    <property type="entry name" value="ProRS-INS"/>
    <property type="match status" value="1"/>
</dbReference>
<evidence type="ECO:0000256" key="5">
    <source>
        <dbReference type="ARBA" id="ARBA00022741"/>
    </source>
</evidence>
<keyword evidence="7 12" id="KW-0648">Protein biosynthesis</keyword>
<dbReference type="Proteomes" id="UP000253144">
    <property type="component" value="Unassembled WGS sequence"/>
</dbReference>
<dbReference type="PANTHER" id="PTHR42753">
    <property type="entry name" value="MITOCHONDRIAL RIBOSOME PROTEIN L39/PROLYL-TRNA LIGASE FAMILY MEMBER"/>
    <property type="match status" value="1"/>
</dbReference>
<reference evidence="16 19" key="3">
    <citation type="submission" date="2017-05" db="EMBL/GenBank/DDBJ databases">
        <title>The Genome Sequence of Enterococcus faecium 6F2_DIV0138.</title>
        <authorList>
            <consortium name="The Broad Institute Genomics Platform"/>
            <consortium name="The Broad Institute Genomic Center for Infectious Diseases"/>
            <person name="Earl A."/>
            <person name="Manson A."/>
            <person name="Schwartman J."/>
            <person name="Gilmore M."/>
            <person name="Abouelleil A."/>
            <person name="Cao P."/>
            <person name="Chapman S."/>
            <person name="Cusick C."/>
            <person name="Shea T."/>
            <person name="Young S."/>
            <person name="Neafsey D."/>
            <person name="Nusbaum C."/>
            <person name="Birren B."/>
        </authorList>
    </citation>
    <scope>NUCLEOTIDE SEQUENCE [LARGE SCALE GENOMIC DNA]</scope>
    <source>
        <strain evidence="16 19">6F2_DIV0138</strain>
    </source>
</reference>
<dbReference type="InterPro" id="IPR006195">
    <property type="entry name" value="aa-tRNA-synth_II"/>
</dbReference>
<sequence length="569" mass="64515">MRQSKMLIPTLREVPNDAEVLSHQILLRAGYIRQVSAGIYSYLPLANRVLEKLKRIMREEFEKIGAVEMLMPAILPAELWEESGRYETYGPNLYRFKDRNDRKMILGPTHEETFTDLMRNEINSYKKLPLNLYQIQPKYRDEKRPRFGLLRGREFIMKDAYSFHATEESLDETYKDYEKAYTEVFKRCGLEFRSIIGDGGAMGGKDSKEFMAISEIGEDTICYSTESDYAANLEMATSYYVSKKSHETQLELEKVATPNVKSIDEVADFFSVEPQKIIKSVLFIADEQPVLVLVRGDHEVNDVKLKNFLSADFLEEATEEEAQKYLGAEFGSVGPVGVSDDVKVYADRYVQDLANAITGANETGFHYKNVNPERDFTVLSYEDLRFVQEGDPSPDNNGVLAFTRGIEIGHIFKIGTRYSESMGATVLDENGREKFVIMGCYGIGVSRLLSAIVEQHSDEQGINWPKGIAPFDLHIVQMNLKDEYQTNLTNELEEAMTKAGYEVLVDDRNERAGVKFADSDLIGCPIRITVGKKAVDGIVEVKIKKTGEMVEVRKEELANTLPILLNQGE</sequence>
<dbReference type="NCBIfam" id="NF006625">
    <property type="entry name" value="PRK09194.1"/>
    <property type="match status" value="1"/>
</dbReference>
<dbReference type="GO" id="GO:0004827">
    <property type="term" value="F:proline-tRNA ligase activity"/>
    <property type="evidence" value="ECO:0007669"/>
    <property type="project" value="UniProtKB-UniRule"/>
</dbReference>
<dbReference type="Proteomes" id="UP001141166">
    <property type="component" value="Unassembled WGS sequence"/>
</dbReference>
<evidence type="ECO:0000256" key="12">
    <source>
        <dbReference type="HAMAP-Rule" id="MF_01569"/>
    </source>
</evidence>
<accession>A0A132P9E4</accession>
<reference evidence="15" key="4">
    <citation type="submission" date="2022-05" db="EMBL/GenBank/DDBJ databases">
        <title>Draft genome sequences of Clostridium perfringens strains isolated from Peru.</title>
        <authorList>
            <person name="Hurtado R."/>
            <person name="Lima L."/>
            <person name="Sousa T."/>
            <person name="Jaiswal A.K."/>
            <person name="Tiwari S."/>
            <person name="Maturrano L."/>
            <person name="Brenig B."/>
            <person name="Azevedo V."/>
        </authorList>
    </citation>
    <scope>NUCLEOTIDE SEQUENCE</scope>
    <source>
        <strain evidence="15">CP4</strain>
    </source>
</reference>
<dbReference type="SUPFAM" id="SSF55681">
    <property type="entry name" value="Class II aaRS and biotin synthetases"/>
    <property type="match status" value="1"/>
</dbReference>
<comment type="similarity">
    <text evidence="11 12">Belongs to the class-II aminoacyl-tRNA synthetase family. ProS type 1 subfamily.</text>
</comment>
<dbReference type="GO" id="GO:0005829">
    <property type="term" value="C:cytosol"/>
    <property type="evidence" value="ECO:0007669"/>
    <property type="project" value="TreeGrafter"/>
</dbReference>
<evidence type="ECO:0000256" key="1">
    <source>
        <dbReference type="ARBA" id="ARBA00004496"/>
    </source>
</evidence>
<dbReference type="GO" id="GO:0140096">
    <property type="term" value="F:catalytic activity, acting on a protein"/>
    <property type="evidence" value="ECO:0007669"/>
    <property type="project" value="UniProtKB-ARBA"/>
</dbReference>
<evidence type="ECO:0000259" key="13">
    <source>
        <dbReference type="PROSITE" id="PS50862"/>
    </source>
</evidence>
<evidence type="ECO:0000313" key="19">
    <source>
        <dbReference type="Proteomes" id="UP000194737"/>
    </source>
</evidence>
<comment type="caution">
    <text evidence="14">The sequence shown here is derived from an EMBL/GenBank/DDBJ whole genome shotgun (WGS) entry which is preliminary data.</text>
</comment>
<dbReference type="InterPro" id="IPR002314">
    <property type="entry name" value="aa-tRNA-synt_IIb"/>
</dbReference>
<dbReference type="Gene3D" id="3.90.960.10">
    <property type="entry name" value="YbaK/aminoacyl-tRNA synthetase-associated domain"/>
    <property type="match status" value="1"/>
</dbReference>
<dbReference type="InterPro" id="IPR036754">
    <property type="entry name" value="YbaK/aa-tRNA-synt-asso_dom_sf"/>
</dbReference>
<evidence type="ECO:0000313" key="15">
    <source>
        <dbReference type="EMBL" id="MDC4246945.1"/>
    </source>
</evidence>
<reference evidence="14 18" key="2">
    <citation type="submission" date="2016-01" db="EMBL/GenBank/DDBJ databases">
        <title>Molecular Mechanisms for transfer of large genomic segments between Enterococcus faecium strains.</title>
        <authorList>
            <person name="Garcia-Solache M.A."/>
            <person name="Lebreton F."/>
            <person name="Mclaughlin R.E."/>
            <person name="Whiteaker J.D."/>
            <person name="Gilmore M.S."/>
            <person name="Rice L.B."/>
        </authorList>
    </citation>
    <scope>NUCLEOTIDE SEQUENCE [LARGE SCALE GENOMIC DNA]</scope>
    <source>
        <strain evidence="14 18">D344RRF x C68</strain>
    </source>
</reference>
<evidence type="ECO:0000256" key="3">
    <source>
        <dbReference type="ARBA" id="ARBA00022490"/>
    </source>
</evidence>
<dbReference type="EMBL" id="NGLB01000001">
    <property type="protein sequence ID" value="OTN99610.1"/>
    <property type="molecule type" value="Genomic_DNA"/>
</dbReference>
<dbReference type="EMBL" id="JAMWMK010000003">
    <property type="protein sequence ID" value="MDC4246945.1"/>
    <property type="molecule type" value="Genomic_DNA"/>
</dbReference>
<dbReference type="PROSITE" id="PS50862">
    <property type="entry name" value="AA_TRNA_LIGASE_II"/>
    <property type="match status" value="1"/>
</dbReference>
<evidence type="ECO:0000313" key="16">
    <source>
        <dbReference type="EMBL" id="OTN99610.1"/>
    </source>
</evidence>
<dbReference type="EMBL" id="LEQJ01000003">
    <property type="protein sequence ID" value="RBS34202.1"/>
    <property type="molecule type" value="Genomic_DNA"/>
</dbReference>
<keyword evidence="3 12" id="KW-0963">Cytoplasm</keyword>
<evidence type="ECO:0000313" key="14">
    <source>
        <dbReference type="EMBL" id="KWX18961.1"/>
    </source>
</evidence>
<comment type="subunit">
    <text evidence="2 12">Homodimer.</text>
</comment>
<dbReference type="Gene3D" id="3.40.50.800">
    <property type="entry name" value="Anticodon-binding domain"/>
    <property type="match status" value="1"/>
</dbReference>
<comment type="function">
    <text evidence="10 12">Catalyzes the attachment of proline to tRNA(Pro) in a two-step reaction: proline is first activated by ATP to form Pro-AMP and then transferred to the acceptor end of tRNA(Pro). As ProRS can inadvertently accommodate and process non-cognate amino acids such as alanine and cysteine, to avoid such errors it has two additional distinct editing activities against alanine. One activity is designated as 'pretransfer' editing and involves the tRNA(Pro)-independent hydrolysis of activated Ala-AMP. The other activity is designated 'posttransfer' editing and involves deacylation of mischarged Ala-tRNA(Pro). The misacylated Cys-tRNA(Pro) is not edited by ProRS.</text>
</comment>
<evidence type="ECO:0000313" key="20">
    <source>
        <dbReference type="Proteomes" id="UP000253144"/>
    </source>
</evidence>
<comment type="domain">
    <text evidence="12">Consists of three domains: the N-terminal catalytic domain, the editing domain and the C-terminal anticodon-binding domain.</text>
</comment>
<dbReference type="HAMAP" id="MF_01569">
    <property type="entry name" value="Pro_tRNA_synth_type1"/>
    <property type="match status" value="1"/>
</dbReference>
<dbReference type="SUPFAM" id="SSF52954">
    <property type="entry name" value="Class II aaRS ABD-related"/>
    <property type="match status" value="1"/>
</dbReference>
<dbReference type="SUPFAM" id="SSF55826">
    <property type="entry name" value="YbaK/ProRS associated domain"/>
    <property type="match status" value="1"/>
</dbReference>
<dbReference type="Pfam" id="PF04073">
    <property type="entry name" value="tRNA_edit"/>
    <property type="match status" value="1"/>
</dbReference>
<name>A0A132P9E4_ENTFC</name>
<dbReference type="InterPro" id="IPR004154">
    <property type="entry name" value="Anticodon-bd"/>
</dbReference>
<comment type="subcellular location">
    <subcellularLocation>
        <location evidence="1 12">Cytoplasm</location>
    </subcellularLocation>
</comment>
<dbReference type="InterPro" id="IPR033730">
    <property type="entry name" value="ProRS_core_prok"/>
</dbReference>
<evidence type="ECO:0000256" key="6">
    <source>
        <dbReference type="ARBA" id="ARBA00022840"/>
    </source>
</evidence>
<evidence type="ECO:0000313" key="18">
    <source>
        <dbReference type="Proteomes" id="UP000070452"/>
    </source>
</evidence>
<dbReference type="InterPro" id="IPR044140">
    <property type="entry name" value="ProRS_anticodon_short"/>
</dbReference>
<dbReference type="AlphaFoldDB" id="A0A132P9E4"/>
<dbReference type="GO" id="GO:0005524">
    <property type="term" value="F:ATP binding"/>
    <property type="evidence" value="ECO:0007669"/>
    <property type="project" value="UniProtKB-UniRule"/>
</dbReference>
<dbReference type="InterPro" id="IPR002316">
    <property type="entry name" value="Pro-tRNA-ligase_IIa"/>
</dbReference>
<proteinExistence type="inferred from homology"/>
<dbReference type="Proteomes" id="UP000194737">
    <property type="component" value="Unassembled WGS sequence"/>
</dbReference>
<dbReference type="InterPro" id="IPR023717">
    <property type="entry name" value="Pro-tRNA-Synthase_IIa_type1"/>
</dbReference>
<feature type="domain" description="Aminoacyl-transfer RNA synthetases class-II family profile" evidence="13">
    <location>
        <begin position="48"/>
        <end position="465"/>
    </location>
</feature>
<dbReference type="Pfam" id="PF00587">
    <property type="entry name" value="tRNA-synt_2b"/>
    <property type="match status" value="1"/>
</dbReference>
<dbReference type="CDD" id="cd00779">
    <property type="entry name" value="ProRS_core_prok"/>
    <property type="match status" value="1"/>
</dbReference>
<dbReference type="GO" id="GO:0002161">
    <property type="term" value="F:aminoacyl-tRNA deacylase activity"/>
    <property type="evidence" value="ECO:0007669"/>
    <property type="project" value="InterPro"/>
</dbReference>